<name>A0A166MQB5_9BASI</name>
<dbReference type="EMBL" id="KV424313">
    <property type="protein sequence ID" value="KZT47802.1"/>
    <property type="molecule type" value="Genomic_DNA"/>
</dbReference>
<protein>
    <submittedName>
        <fullName evidence="2">Uncharacterized protein</fullName>
    </submittedName>
</protein>
<feature type="compositionally biased region" description="Polar residues" evidence="1">
    <location>
        <begin position="144"/>
        <end position="153"/>
    </location>
</feature>
<dbReference type="Proteomes" id="UP000076842">
    <property type="component" value="Unassembled WGS sequence"/>
</dbReference>
<organism evidence="2 3">
    <name type="scientific">Calocera cornea HHB12733</name>
    <dbReference type="NCBI Taxonomy" id="1353952"/>
    <lineage>
        <taxon>Eukaryota</taxon>
        <taxon>Fungi</taxon>
        <taxon>Dikarya</taxon>
        <taxon>Basidiomycota</taxon>
        <taxon>Agaricomycotina</taxon>
        <taxon>Dacrymycetes</taxon>
        <taxon>Dacrymycetales</taxon>
        <taxon>Dacrymycetaceae</taxon>
        <taxon>Calocera</taxon>
    </lineage>
</organism>
<evidence type="ECO:0000313" key="2">
    <source>
        <dbReference type="EMBL" id="KZT47802.1"/>
    </source>
</evidence>
<keyword evidence="3" id="KW-1185">Reference proteome</keyword>
<gene>
    <name evidence="2" type="ORF">CALCODRAFT_540155</name>
</gene>
<evidence type="ECO:0000256" key="1">
    <source>
        <dbReference type="SAM" id="MobiDB-lite"/>
    </source>
</evidence>
<dbReference type="InParanoid" id="A0A166MQB5"/>
<reference evidence="2 3" key="1">
    <citation type="journal article" date="2016" name="Mol. Biol. Evol.">
        <title>Comparative Genomics of Early-Diverging Mushroom-Forming Fungi Provides Insights into the Origins of Lignocellulose Decay Capabilities.</title>
        <authorList>
            <person name="Nagy L.G."/>
            <person name="Riley R."/>
            <person name="Tritt A."/>
            <person name="Adam C."/>
            <person name="Daum C."/>
            <person name="Floudas D."/>
            <person name="Sun H."/>
            <person name="Yadav J.S."/>
            <person name="Pangilinan J."/>
            <person name="Larsson K.H."/>
            <person name="Matsuura K."/>
            <person name="Barry K."/>
            <person name="Labutti K."/>
            <person name="Kuo R."/>
            <person name="Ohm R.A."/>
            <person name="Bhattacharya S.S."/>
            <person name="Shirouzu T."/>
            <person name="Yoshinaga Y."/>
            <person name="Martin F.M."/>
            <person name="Grigoriev I.V."/>
            <person name="Hibbett D.S."/>
        </authorList>
    </citation>
    <scope>NUCLEOTIDE SEQUENCE [LARGE SCALE GENOMIC DNA]</scope>
    <source>
        <strain evidence="2 3">HHB12733</strain>
    </source>
</reference>
<sequence>MPPQTLYTSDAGSVLLHVDWICRRQTGPILMGLTYSRLLIDVALPGQLQFTHIPRDAAIRSGSPVIDRGRRFPPQIGLHDRSPLWHIQGSMSPRQQLSGSLDDPGLGMTTASVYSQGTSREGASAVQFKSRGRNAKPSVVEITGSETSAVDTESTADSSDNGSSAAATTTRRLEPLALKTEKLQNDDIVNILEWAIAMRQYPSPSLLRGKSFGVIERHQFPPEFSTSVEDIQPVFESFKGGMPILTRGLGAWGPMKVAAYSDLGSQTFIQLPSANYDILYRYQDTQATFPEEDRRWRIMIHTVLRGDAVDQQDDDDDFATSRVRMDQILADRAIIYDVDALRGTNERARHRALHRLGFLQAED</sequence>
<dbReference type="OrthoDB" id="3397483at2759"/>
<dbReference type="AlphaFoldDB" id="A0A166MQB5"/>
<feature type="region of interest" description="Disordered" evidence="1">
    <location>
        <begin position="120"/>
        <end position="168"/>
    </location>
</feature>
<accession>A0A166MQB5</accession>
<feature type="compositionally biased region" description="Low complexity" evidence="1">
    <location>
        <begin position="155"/>
        <end position="168"/>
    </location>
</feature>
<proteinExistence type="predicted"/>
<evidence type="ECO:0000313" key="3">
    <source>
        <dbReference type="Proteomes" id="UP000076842"/>
    </source>
</evidence>